<dbReference type="GO" id="GO:0032153">
    <property type="term" value="C:cell division site"/>
    <property type="evidence" value="ECO:0007669"/>
    <property type="project" value="TreeGrafter"/>
</dbReference>
<sequence>MDSNAFSSPINSSVQENLIKVIGIGSGGCGIVRFIRQVRLENISFATYDANVIALDKYEDISIEIQFSKILFIIAYMDEVIGMETIPVIARVAKELNVTTVGILIIPPSYDTTDGKILEQNKSIKNVMQYTDSLQIIHGKSIVSSLGADFNIQNIINQHVLTIIGDIMNIITRNNMVAMDFADINWALKGGGLGFVSSGIGKGRKRIENAIQDALKLPLCDGLDISEAKRLLLNFTYGKEENVSLLKDMDTIKHFIETMSFVETTFGFERGSNNISENAVKVTVVASGFEKNEK</sequence>
<dbReference type="PRINTS" id="PR00423">
    <property type="entry name" value="CELLDVISFTSZ"/>
</dbReference>
<proteinExistence type="predicted"/>
<gene>
    <name evidence="4" type="ORF">F3F73_08455</name>
</gene>
<dbReference type="PANTHER" id="PTHR30314">
    <property type="entry name" value="CELL DIVISION PROTEIN FTSZ-RELATED"/>
    <property type="match status" value="1"/>
</dbReference>
<keyword evidence="2" id="KW-0342">GTP-binding</keyword>
<dbReference type="Pfam" id="PF12327">
    <property type="entry name" value="FtsZ_C"/>
    <property type="match status" value="1"/>
</dbReference>
<dbReference type="EMBL" id="VWMK01000006">
    <property type="protein sequence ID" value="KAA3766892.1"/>
    <property type="molecule type" value="Genomic_DNA"/>
</dbReference>
<dbReference type="InterPro" id="IPR036525">
    <property type="entry name" value="Tubulin/FtsZ_GTPase_sf"/>
</dbReference>
<dbReference type="InterPro" id="IPR037103">
    <property type="entry name" value="Tubulin/FtsZ-like_C"/>
</dbReference>
<dbReference type="GO" id="GO:0005737">
    <property type="term" value="C:cytoplasm"/>
    <property type="evidence" value="ECO:0007669"/>
    <property type="project" value="TreeGrafter"/>
</dbReference>
<dbReference type="Gene3D" id="3.40.50.1440">
    <property type="entry name" value="Tubulin/FtsZ, GTPase domain"/>
    <property type="match status" value="1"/>
</dbReference>
<evidence type="ECO:0000256" key="1">
    <source>
        <dbReference type="ARBA" id="ARBA00022741"/>
    </source>
</evidence>
<dbReference type="GO" id="GO:0003924">
    <property type="term" value="F:GTPase activity"/>
    <property type="evidence" value="ECO:0007669"/>
    <property type="project" value="InterPro"/>
</dbReference>
<accession>A0A7J4XKR3</accession>
<dbReference type="InterPro" id="IPR024757">
    <property type="entry name" value="FtsZ_C"/>
</dbReference>
<evidence type="ECO:0000313" key="4">
    <source>
        <dbReference type="EMBL" id="KAA3766892.1"/>
    </source>
</evidence>
<dbReference type="SMART" id="SM00865">
    <property type="entry name" value="Tubulin_C"/>
    <property type="match status" value="1"/>
</dbReference>
<dbReference type="InterPro" id="IPR018316">
    <property type="entry name" value="Tubulin/FtsZ_2-layer-sand-dom"/>
</dbReference>
<dbReference type="PANTHER" id="PTHR30314:SF3">
    <property type="entry name" value="MITOCHONDRIAL DIVISION PROTEIN FSZA"/>
    <property type="match status" value="1"/>
</dbReference>
<evidence type="ECO:0000256" key="2">
    <source>
        <dbReference type="ARBA" id="ARBA00023134"/>
    </source>
</evidence>
<protein>
    <recommendedName>
        <fullName evidence="3">Tubulin/FtsZ 2-layer sandwich domain-containing protein</fullName>
    </recommendedName>
</protein>
<dbReference type="InterPro" id="IPR003008">
    <property type="entry name" value="Tubulin_FtsZ_GTPase"/>
</dbReference>
<dbReference type="SUPFAM" id="SSF55307">
    <property type="entry name" value="Tubulin C-terminal domain-like"/>
    <property type="match status" value="1"/>
</dbReference>
<name>A0A7J4XKR3_9BACE</name>
<evidence type="ECO:0000313" key="5">
    <source>
        <dbReference type="Proteomes" id="UP000422221"/>
    </source>
</evidence>
<dbReference type="Gene3D" id="3.30.1330.20">
    <property type="entry name" value="Tubulin/FtsZ, C-terminal domain"/>
    <property type="match status" value="1"/>
</dbReference>
<dbReference type="InterPro" id="IPR045061">
    <property type="entry name" value="FtsZ/CetZ"/>
</dbReference>
<dbReference type="InterPro" id="IPR008280">
    <property type="entry name" value="Tub_FtsZ_C"/>
</dbReference>
<dbReference type="SUPFAM" id="SSF52490">
    <property type="entry name" value="Tubulin nucleotide-binding domain-like"/>
    <property type="match status" value="1"/>
</dbReference>
<comment type="caution">
    <text evidence="4">The sequence shown here is derived from an EMBL/GenBank/DDBJ whole genome shotgun (WGS) entry which is preliminary data.</text>
</comment>
<evidence type="ECO:0000259" key="3">
    <source>
        <dbReference type="SMART" id="SM00865"/>
    </source>
</evidence>
<dbReference type="GO" id="GO:0051301">
    <property type="term" value="P:cell division"/>
    <property type="evidence" value="ECO:0007669"/>
    <property type="project" value="TreeGrafter"/>
</dbReference>
<feature type="domain" description="Tubulin/FtsZ 2-layer sandwich" evidence="3">
    <location>
        <begin position="177"/>
        <end position="294"/>
    </location>
</feature>
<dbReference type="GO" id="GO:0005525">
    <property type="term" value="F:GTP binding"/>
    <property type="evidence" value="ECO:0007669"/>
    <property type="project" value="UniProtKB-KW"/>
</dbReference>
<dbReference type="RefSeq" id="WP_130059044.1">
    <property type="nucleotide sequence ID" value="NZ_JADNPJ010000015.1"/>
</dbReference>
<keyword evidence="1" id="KW-0547">Nucleotide-binding</keyword>
<dbReference type="Proteomes" id="UP000422221">
    <property type="component" value="Unassembled WGS sequence"/>
</dbReference>
<dbReference type="AlphaFoldDB" id="A0A7J4XKR3"/>
<reference evidence="4 5" key="1">
    <citation type="journal article" date="2019" name="Nat. Med.">
        <title>A library of human gut bacterial isolates paired with longitudinal multiomics data enables mechanistic microbiome research.</title>
        <authorList>
            <person name="Poyet M."/>
            <person name="Groussin M."/>
            <person name="Gibbons S.M."/>
            <person name="Avila-Pacheco J."/>
            <person name="Jiang X."/>
            <person name="Kearney S.M."/>
            <person name="Perrotta A.R."/>
            <person name="Berdy B."/>
            <person name="Zhao S."/>
            <person name="Lieberman T.D."/>
            <person name="Swanson P.K."/>
            <person name="Smith M."/>
            <person name="Roesemann S."/>
            <person name="Alexander J.E."/>
            <person name="Rich S.A."/>
            <person name="Livny J."/>
            <person name="Vlamakis H."/>
            <person name="Clish C."/>
            <person name="Bullock K."/>
            <person name="Deik A."/>
            <person name="Scott J."/>
            <person name="Pierce K.A."/>
            <person name="Xavier R.J."/>
            <person name="Alm E.J."/>
        </authorList>
    </citation>
    <scope>NUCLEOTIDE SEQUENCE [LARGE SCALE GENOMIC DNA]</scope>
    <source>
        <strain evidence="4 5">BIOML-A10</strain>
    </source>
</reference>
<organism evidence="4 5">
    <name type="scientific">Bacteroides salyersiae</name>
    <dbReference type="NCBI Taxonomy" id="291644"/>
    <lineage>
        <taxon>Bacteria</taxon>
        <taxon>Pseudomonadati</taxon>
        <taxon>Bacteroidota</taxon>
        <taxon>Bacteroidia</taxon>
        <taxon>Bacteroidales</taxon>
        <taxon>Bacteroidaceae</taxon>
        <taxon>Bacteroides</taxon>
    </lineage>
</organism>